<dbReference type="Pfam" id="PF13843">
    <property type="entry name" value="DDE_Tnp_1_7"/>
    <property type="match status" value="1"/>
</dbReference>
<proteinExistence type="predicted"/>
<feature type="compositionally biased region" description="Acidic residues" evidence="1">
    <location>
        <begin position="1"/>
        <end position="33"/>
    </location>
</feature>
<dbReference type="InterPro" id="IPR029526">
    <property type="entry name" value="PGBD"/>
</dbReference>
<accession>A0A8S3WTM3</accession>
<dbReference type="OrthoDB" id="118105at2759"/>
<dbReference type="PANTHER" id="PTHR47272">
    <property type="entry name" value="DDE_TNP_1_7 DOMAIN-CONTAINING PROTEIN"/>
    <property type="match status" value="1"/>
</dbReference>
<dbReference type="Proteomes" id="UP000691718">
    <property type="component" value="Unassembled WGS sequence"/>
</dbReference>
<evidence type="ECO:0000313" key="3">
    <source>
        <dbReference type="EMBL" id="CAG4980534.1"/>
    </source>
</evidence>
<evidence type="ECO:0000259" key="2">
    <source>
        <dbReference type="Pfam" id="PF13843"/>
    </source>
</evidence>
<gene>
    <name evidence="3" type="ORF">PAPOLLO_LOCUS10066</name>
</gene>
<keyword evidence="4" id="KW-1185">Reference proteome</keyword>
<dbReference type="EMBL" id="CAJQZP010000714">
    <property type="protein sequence ID" value="CAG4980534.1"/>
    <property type="molecule type" value="Genomic_DNA"/>
</dbReference>
<sequence length="157" mass="17805">MQPGEEGDAEQELVEDAEQGSEEDVVQEIEEIDVVIGRLGTRRGQENEDEESGVNEDCPNSGTWSVKEFNPRFPQMIQPAYLVKDTEGFTKTDYLKQYIDDELIDLIQRKSNQTAIEKSGRSLFLTSEELYIYLGITLIMAAVNYPKLRMYGEKIGG</sequence>
<feature type="domain" description="PiggyBac transposable element-derived protein" evidence="2">
    <location>
        <begin position="93"/>
        <end position="151"/>
    </location>
</feature>
<comment type="caution">
    <text evidence="3">The sequence shown here is derived from an EMBL/GenBank/DDBJ whole genome shotgun (WGS) entry which is preliminary data.</text>
</comment>
<name>A0A8S3WTM3_PARAO</name>
<dbReference type="AlphaFoldDB" id="A0A8S3WTM3"/>
<organism evidence="3 4">
    <name type="scientific">Parnassius apollo</name>
    <name type="common">Apollo butterfly</name>
    <name type="synonym">Papilio apollo</name>
    <dbReference type="NCBI Taxonomy" id="110799"/>
    <lineage>
        <taxon>Eukaryota</taxon>
        <taxon>Metazoa</taxon>
        <taxon>Ecdysozoa</taxon>
        <taxon>Arthropoda</taxon>
        <taxon>Hexapoda</taxon>
        <taxon>Insecta</taxon>
        <taxon>Pterygota</taxon>
        <taxon>Neoptera</taxon>
        <taxon>Endopterygota</taxon>
        <taxon>Lepidoptera</taxon>
        <taxon>Glossata</taxon>
        <taxon>Ditrysia</taxon>
        <taxon>Papilionoidea</taxon>
        <taxon>Papilionidae</taxon>
        <taxon>Parnassiinae</taxon>
        <taxon>Parnassini</taxon>
        <taxon>Parnassius</taxon>
        <taxon>Parnassius</taxon>
    </lineage>
</organism>
<evidence type="ECO:0000313" key="4">
    <source>
        <dbReference type="Proteomes" id="UP000691718"/>
    </source>
</evidence>
<feature type="region of interest" description="Disordered" evidence="1">
    <location>
        <begin position="1"/>
        <end position="62"/>
    </location>
</feature>
<evidence type="ECO:0000256" key="1">
    <source>
        <dbReference type="SAM" id="MobiDB-lite"/>
    </source>
</evidence>
<reference evidence="3" key="1">
    <citation type="submission" date="2021-04" db="EMBL/GenBank/DDBJ databases">
        <authorList>
            <person name="Tunstrom K."/>
        </authorList>
    </citation>
    <scope>NUCLEOTIDE SEQUENCE</scope>
</reference>
<protein>
    <submittedName>
        <fullName evidence="3">(apollo) hypothetical protein</fullName>
    </submittedName>
</protein>